<comment type="caution">
    <text evidence="6">The sequence shown here is derived from an EMBL/GenBank/DDBJ whole genome shotgun (WGS) entry which is preliminary data.</text>
</comment>
<dbReference type="SUPFAM" id="SSF53850">
    <property type="entry name" value="Periplasmic binding protein-like II"/>
    <property type="match status" value="1"/>
</dbReference>
<evidence type="ECO:0000259" key="5">
    <source>
        <dbReference type="Pfam" id="PF12849"/>
    </source>
</evidence>
<accession>A0AA87RF48</accession>
<dbReference type="InterPro" id="IPR050811">
    <property type="entry name" value="Phosphate_ABC_transporter"/>
</dbReference>
<feature type="chain" id="PRO_5041518683" description="Phosphate-binding protein" evidence="4">
    <location>
        <begin position="30"/>
        <end position="319"/>
    </location>
</feature>
<gene>
    <name evidence="6" type="ORF">ABA31_06810</name>
</gene>
<keyword evidence="3 4" id="KW-0732">Signal</keyword>
<dbReference type="InterPro" id="IPR024370">
    <property type="entry name" value="PBP_domain"/>
</dbReference>
<name>A0AA87RF48_9MICO</name>
<dbReference type="EMBL" id="BJUU01000003">
    <property type="protein sequence ID" value="GEK79330.1"/>
    <property type="molecule type" value="Genomic_DNA"/>
</dbReference>
<evidence type="ECO:0000313" key="7">
    <source>
        <dbReference type="Proteomes" id="UP000321749"/>
    </source>
</evidence>
<dbReference type="PANTHER" id="PTHR30570:SF1">
    <property type="entry name" value="PHOSPHATE-BINDING PROTEIN PSTS"/>
    <property type="match status" value="1"/>
</dbReference>
<proteinExistence type="inferred from homology"/>
<dbReference type="Pfam" id="PF12849">
    <property type="entry name" value="PBP_like_2"/>
    <property type="match status" value="1"/>
</dbReference>
<feature type="signal peptide" evidence="4">
    <location>
        <begin position="1"/>
        <end position="29"/>
    </location>
</feature>
<evidence type="ECO:0000256" key="2">
    <source>
        <dbReference type="ARBA" id="ARBA00022448"/>
    </source>
</evidence>
<feature type="domain" description="PBP" evidence="5">
    <location>
        <begin position="36"/>
        <end position="288"/>
    </location>
</feature>
<evidence type="ECO:0000256" key="4">
    <source>
        <dbReference type="RuleBase" id="RU367119"/>
    </source>
</evidence>
<organism evidence="6 7">
    <name type="scientific">Agrococcus baldri</name>
    <dbReference type="NCBI Taxonomy" id="153730"/>
    <lineage>
        <taxon>Bacteria</taxon>
        <taxon>Bacillati</taxon>
        <taxon>Actinomycetota</taxon>
        <taxon>Actinomycetes</taxon>
        <taxon>Micrococcales</taxon>
        <taxon>Microbacteriaceae</taxon>
        <taxon>Agrococcus</taxon>
    </lineage>
</organism>
<dbReference type="CDD" id="cd13654">
    <property type="entry name" value="PBP2_phosphate_like_2"/>
    <property type="match status" value="1"/>
</dbReference>
<dbReference type="RefSeq" id="WP_318279058.1">
    <property type="nucleotide sequence ID" value="NZ_BJUU01000003.1"/>
</dbReference>
<evidence type="ECO:0000256" key="3">
    <source>
        <dbReference type="ARBA" id="ARBA00022729"/>
    </source>
</evidence>
<comment type="similarity">
    <text evidence="1 4">Belongs to the PstS family.</text>
</comment>
<protein>
    <recommendedName>
        <fullName evidence="4">Phosphate-binding protein</fullName>
    </recommendedName>
</protein>
<keyword evidence="4" id="KW-0592">Phosphate transport</keyword>
<evidence type="ECO:0000313" key="6">
    <source>
        <dbReference type="EMBL" id="GEK79330.1"/>
    </source>
</evidence>
<keyword evidence="7" id="KW-1185">Reference proteome</keyword>
<sequence>MTKSFTKSAVLAAAVGAAALMLTACGGQAAPQSPSAAAGEALSGPVVADGSSTVAPLSEAAADLFRDVEPDVNVTVATSGTGGGFQAFCAGETDISNASRAIKDEEVQACADAGVEFTEIVVANDGLSVVVNPENDWADDLTVEQLQTIWSPESEGEITNWNQVDPSFPDQPLTLFGAGTDSGTFDYFTEAINGEEGAIRTDYSPSEDDNITVQGVSGDIGAIGFFGLSYVEENEGAIRAVAVDGVMPSTETVQDGSYTPLGRELFIYVNNASYAEKPQVAAFVDFSLESHAEIAEAALFVPLTEEQVQVAQDELATLS</sequence>
<dbReference type="GO" id="GO:0006817">
    <property type="term" value="P:phosphate ion transport"/>
    <property type="evidence" value="ECO:0007669"/>
    <property type="project" value="UniProtKB-UniRule"/>
</dbReference>
<dbReference type="InterPro" id="IPR011862">
    <property type="entry name" value="Phos-bd"/>
</dbReference>
<dbReference type="PANTHER" id="PTHR30570">
    <property type="entry name" value="PERIPLASMIC PHOSPHATE BINDING COMPONENT OF PHOSPHATE ABC TRANSPORTER"/>
    <property type="match status" value="1"/>
</dbReference>
<keyword evidence="2 4" id="KW-0813">Transport</keyword>
<dbReference type="NCBIfam" id="TIGR02136">
    <property type="entry name" value="ptsS_2"/>
    <property type="match status" value="1"/>
</dbReference>
<dbReference type="AlphaFoldDB" id="A0AA87RF48"/>
<comment type="function">
    <text evidence="4">Involved in the system for phosphate transport across the cytoplasmic membrane.</text>
</comment>
<dbReference type="Gene3D" id="3.40.190.10">
    <property type="entry name" value="Periplasmic binding protein-like II"/>
    <property type="match status" value="2"/>
</dbReference>
<dbReference type="PROSITE" id="PS51257">
    <property type="entry name" value="PROKAR_LIPOPROTEIN"/>
    <property type="match status" value="1"/>
</dbReference>
<dbReference type="Proteomes" id="UP000321749">
    <property type="component" value="Unassembled WGS sequence"/>
</dbReference>
<evidence type="ECO:0000256" key="1">
    <source>
        <dbReference type="ARBA" id="ARBA00008725"/>
    </source>
</evidence>
<reference evidence="6 7" key="1">
    <citation type="submission" date="2019-07" db="EMBL/GenBank/DDBJ databases">
        <title>Whole genome shotgun sequence of Agrococcus baldri NBRC 103055.</title>
        <authorList>
            <person name="Hosoyama A."/>
            <person name="Uohara A."/>
            <person name="Ohji S."/>
            <person name="Ichikawa N."/>
        </authorList>
    </citation>
    <scope>NUCLEOTIDE SEQUENCE [LARGE SCALE GENOMIC DNA]</scope>
    <source>
        <strain evidence="6 7">NBRC 103055</strain>
    </source>
</reference>
<dbReference type="GO" id="GO:0042301">
    <property type="term" value="F:phosphate ion binding"/>
    <property type="evidence" value="ECO:0007669"/>
    <property type="project" value="UniProtKB-UniRule"/>
</dbReference>